<accession>A0A6L7EVT6</accession>
<keyword evidence="1" id="KW-0472">Membrane</keyword>
<evidence type="ECO:0000256" key="1">
    <source>
        <dbReference type="SAM" id="Phobius"/>
    </source>
</evidence>
<keyword evidence="1" id="KW-1133">Transmembrane helix</keyword>
<feature type="transmembrane region" description="Helical" evidence="1">
    <location>
        <begin position="22"/>
        <end position="46"/>
    </location>
</feature>
<name>A0A6L7EVT6_9ACTN</name>
<dbReference type="Proteomes" id="UP000473325">
    <property type="component" value="Unassembled WGS sequence"/>
</dbReference>
<protein>
    <submittedName>
        <fullName evidence="2">Uncharacterized protein</fullName>
    </submittedName>
</protein>
<sequence>MRDTATQPPPAPRRVREQAREAVAVMAFSAFTSVAFAIGLVVVTHLGSRG</sequence>
<reference evidence="2 3" key="1">
    <citation type="submission" date="2019-12" db="EMBL/GenBank/DDBJ databases">
        <authorList>
            <person name="Kun Z."/>
        </authorList>
    </citation>
    <scope>NUCLEOTIDE SEQUENCE [LARGE SCALE GENOMIC DNA]</scope>
    <source>
        <strain evidence="2 3">YIM 123512</strain>
    </source>
</reference>
<keyword evidence="3" id="KW-1185">Reference proteome</keyword>
<evidence type="ECO:0000313" key="3">
    <source>
        <dbReference type="Proteomes" id="UP000473325"/>
    </source>
</evidence>
<proteinExistence type="predicted"/>
<organism evidence="2 3">
    <name type="scientific">Nocardioides flavescens</name>
    <dbReference type="NCBI Taxonomy" id="2691959"/>
    <lineage>
        <taxon>Bacteria</taxon>
        <taxon>Bacillati</taxon>
        <taxon>Actinomycetota</taxon>
        <taxon>Actinomycetes</taxon>
        <taxon>Propionibacteriales</taxon>
        <taxon>Nocardioidaceae</taxon>
        <taxon>Nocardioides</taxon>
    </lineage>
</organism>
<dbReference type="AlphaFoldDB" id="A0A6L7EVT6"/>
<gene>
    <name evidence="2" type="ORF">GRQ65_14870</name>
</gene>
<comment type="caution">
    <text evidence="2">The sequence shown here is derived from an EMBL/GenBank/DDBJ whole genome shotgun (WGS) entry which is preliminary data.</text>
</comment>
<dbReference type="RefSeq" id="WP_160878767.1">
    <property type="nucleotide sequence ID" value="NZ_WUEK01000009.1"/>
</dbReference>
<keyword evidence="1" id="KW-0812">Transmembrane</keyword>
<evidence type="ECO:0000313" key="2">
    <source>
        <dbReference type="EMBL" id="MXG90830.1"/>
    </source>
</evidence>
<dbReference type="EMBL" id="WUEK01000009">
    <property type="protein sequence ID" value="MXG90830.1"/>
    <property type="molecule type" value="Genomic_DNA"/>
</dbReference>